<dbReference type="SUPFAM" id="SSF56801">
    <property type="entry name" value="Acetyl-CoA synthetase-like"/>
    <property type="match status" value="1"/>
</dbReference>
<dbReference type="PROSITE" id="PS00455">
    <property type="entry name" value="AMP_BINDING"/>
    <property type="match status" value="1"/>
</dbReference>
<dbReference type="Gene3D" id="3.30.300.30">
    <property type="match status" value="1"/>
</dbReference>
<dbReference type="Gene3D" id="3.40.50.12780">
    <property type="entry name" value="N-terminal domain of ligase-like"/>
    <property type="match status" value="1"/>
</dbReference>
<feature type="domain" description="AMP-dependent synthetase/ligase" evidence="2">
    <location>
        <begin position="206"/>
        <end position="555"/>
    </location>
</feature>
<dbReference type="STRING" id="180498.A0A067JKP5"/>
<gene>
    <name evidence="3" type="ORF">JCGZ_05828</name>
</gene>
<dbReference type="InterPro" id="IPR000873">
    <property type="entry name" value="AMP-dep_synth/lig_dom"/>
</dbReference>
<dbReference type="KEGG" id="jcu:105650623"/>
<dbReference type="InterPro" id="IPR042099">
    <property type="entry name" value="ANL_N_sf"/>
</dbReference>
<keyword evidence="1" id="KW-0472">Membrane</keyword>
<keyword evidence="1" id="KW-1133">Transmembrane helix</keyword>
<dbReference type="Proteomes" id="UP000027138">
    <property type="component" value="Unassembled WGS sequence"/>
</dbReference>
<dbReference type="AlphaFoldDB" id="A0A067JKP5"/>
<evidence type="ECO:0000313" key="4">
    <source>
        <dbReference type="Proteomes" id="UP000027138"/>
    </source>
</evidence>
<sequence>MAHNALGAISVSDIEALGISSELAEKLYTHVSQIINNYGSATPETWSRISKHVLTPDLPFSFHQMMFYGCYKDFGPDPPAWLPDPKSAALTNVGQLLQRRGKEFLGEGYVDPISSFSAFQEFSVSNPEVYWKTVLDEMDVAFSVPPQCILREDLSGESSFLNPGGQWLPGAYVNPAKNCLSLNSKRILDDTVIRWRCEGSDDLPVSSMTLEELRTEVWLVAYALNSLGLDRGSAIAIDMPMNVKAVVIYLAIVLAGYVVVSIADSFAPLEISTRLKISKAKAIFTQDLIIRGDKNIPLYSRVVDAQSPMAIVIPTKGSSFSMKLRDGDISWHDFLEKVQNLRGNEFAAVEQPIEAFTNILFSSGTTGEPKAIPWTSATPFKAAADAWCHMDIRKGDIVAWPTNLGWMMGPWLVYASLLNGACIALYNGSPLGSSFAKFVQDAKVTMLGVIPSIVRTWKTANTTAGYDWSAIRCFGSTGEASNVDEHLWLMGRALYKPIIEYCGGTEIGGGFVSGSFLQPQSLAAFSTPAMGCSLFILGDDGHPIPHDVPGIGELALGPLMFGASSSLLNADHYNVYYKGMPVWNGKILRRHGDVFERTSRGYYHAHGRADDTMNLGGIKVSSVEIERICNVVDSSILETAAIGVPPPQGGPEQLVIAVVFKNLENSTTDLEQLRKSFNSAVQKKLNPLFRVSRVVPHPSLPRTASNKVMRRILRQQFVQQEQNSKL</sequence>
<protein>
    <recommendedName>
        <fullName evidence="2">AMP-dependent synthetase/ligase domain-containing protein</fullName>
    </recommendedName>
</protein>
<feature type="transmembrane region" description="Helical" evidence="1">
    <location>
        <begin position="246"/>
        <end position="269"/>
    </location>
</feature>
<keyword evidence="1" id="KW-0812">Transmembrane</keyword>
<dbReference type="InterPro" id="IPR045851">
    <property type="entry name" value="AMP-bd_C_sf"/>
</dbReference>
<evidence type="ECO:0000313" key="3">
    <source>
        <dbReference type="EMBL" id="KDP20059.1"/>
    </source>
</evidence>
<dbReference type="OrthoDB" id="10253115at2759"/>
<dbReference type="PANTHER" id="PTHR44378:SF2">
    <property type="entry name" value="ACYL-ACTIVATING ENZYME 17, PEROXISOMAL-RELATED"/>
    <property type="match status" value="1"/>
</dbReference>
<organism evidence="3 4">
    <name type="scientific">Jatropha curcas</name>
    <name type="common">Barbados nut</name>
    <dbReference type="NCBI Taxonomy" id="180498"/>
    <lineage>
        <taxon>Eukaryota</taxon>
        <taxon>Viridiplantae</taxon>
        <taxon>Streptophyta</taxon>
        <taxon>Embryophyta</taxon>
        <taxon>Tracheophyta</taxon>
        <taxon>Spermatophyta</taxon>
        <taxon>Magnoliopsida</taxon>
        <taxon>eudicotyledons</taxon>
        <taxon>Gunneridae</taxon>
        <taxon>Pentapetalae</taxon>
        <taxon>rosids</taxon>
        <taxon>fabids</taxon>
        <taxon>Malpighiales</taxon>
        <taxon>Euphorbiaceae</taxon>
        <taxon>Crotonoideae</taxon>
        <taxon>Jatropheae</taxon>
        <taxon>Jatropha</taxon>
    </lineage>
</organism>
<evidence type="ECO:0000259" key="2">
    <source>
        <dbReference type="Pfam" id="PF00501"/>
    </source>
</evidence>
<dbReference type="InterPro" id="IPR020845">
    <property type="entry name" value="AMP-binding_CS"/>
</dbReference>
<proteinExistence type="predicted"/>
<reference evidence="3 4" key="1">
    <citation type="journal article" date="2014" name="PLoS ONE">
        <title>Global Analysis of Gene Expression Profiles in Physic Nut (Jatropha curcas L.) Seedlings Exposed to Salt Stress.</title>
        <authorList>
            <person name="Zhang L."/>
            <person name="Zhang C."/>
            <person name="Wu P."/>
            <person name="Chen Y."/>
            <person name="Li M."/>
            <person name="Jiang H."/>
            <person name="Wu G."/>
        </authorList>
    </citation>
    <scope>NUCLEOTIDE SEQUENCE [LARGE SCALE GENOMIC DNA]</scope>
    <source>
        <strain evidence="4">cv. GZQX0401</strain>
        <tissue evidence="3">Young leaves</tissue>
    </source>
</reference>
<dbReference type="EMBL" id="KK920209">
    <property type="protein sequence ID" value="KDP20059.1"/>
    <property type="molecule type" value="Genomic_DNA"/>
</dbReference>
<evidence type="ECO:0000256" key="1">
    <source>
        <dbReference type="SAM" id="Phobius"/>
    </source>
</evidence>
<accession>A0A067JKP5</accession>
<name>A0A067JKP5_JATCU</name>
<keyword evidence="4" id="KW-1185">Reference proteome</keyword>
<dbReference type="PANTHER" id="PTHR44378">
    <property type="entry name" value="ACYL-ACTIVATING ENZYME 17, PEROXISOMAL-RELATED"/>
    <property type="match status" value="1"/>
</dbReference>
<dbReference type="Pfam" id="PF00501">
    <property type="entry name" value="AMP-binding"/>
    <property type="match status" value="1"/>
</dbReference>